<dbReference type="Proteomes" id="UP001187192">
    <property type="component" value="Unassembled WGS sequence"/>
</dbReference>
<sequence>MQGRRFAAGGHRGGGDLYSSEMATLGCRPAGSGRFLVGYGDAEAGVCSGRPSGGPFLVRDGDKGLQADRIWPLSSRR</sequence>
<organism evidence="1 2">
    <name type="scientific">Ficus carica</name>
    <name type="common">Common fig</name>
    <dbReference type="NCBI Taxonomy" id="3494"/>
    <lineage>
        <taxon>Eukaryota</taxon>
        <taxon>Viridiplantae</taxon>
        <taxon>Streptophyta</taxon>
        <taxon>Embryophyta</taxon>
        <taxon>Tracheophyta</taxon>
        <taxon>Spermatophyta</taxon>
        <taxon>Magnoliopsida</taxon>
        <taxon>eudicotyledons</taxon>
        <taxon>Gunneridae</taxon>
        <taxon>Pentapetalae</taxon>
        <taxon>rosids</taxon>
        <taxon>fabids</taxon>
        <taxon>Rosales</taxon>
        <taxon>Moraceae</taxon>
        <taxon>Ficeae</taxon>
        <taxon>Ficus</taxon>
    </lineage>
</organism>
<evidence type="ECO:0000313" key="2">
    <source>
        <dbReference type="Proteomes" id="UP001187192"/>
    </source>
</evidence>
<proteinExistence type="predicted"/>
<comment type="caution">
    <text evidence="1">The sequence shown here is derived from an EMBL/GenBank/DDBJ whole genome shotgun (WGS) entry which is preliminary data.</text>
</comment>
<accession>A0AA88IYE3</accession>
<keyword evidence="2" id="KW-1185">Reference proteome</keyword>
<dbReference type="EMBL" id="BTGU01000068">
    <property type="protein sequence ID" value="GMN57157.1"/>
    <property type="molecule type" value="Genomic_DNA"/>
</dbReference>
<gene>
    <name evidence="1" type="ORF">TIFTF001_026276</name>
</gene>
<evidence type="ECO:0000313" key="1">
    <source>
        <dbReference type="EMBL" id="GMN57157.1"/>
    </source>
</evidence>
<reference evidence="1" key="1">
    <citation type="submission" date="2023-07" db="EMBL/GenBank/DDBJ databases">
        <title>draft genome sequence of fig (Ficus carica).</title>
        <authorList>
            <person name="Takahashi T."/>
            <person name="Nishimura K."/>
        </authorList>
    </citation>
    <scope>NUCLEOTIDE SEQUENCE</scope>
</reference>
<protein>
    <submittedName>
        <fullName evidence="1">Uncharacterized protein</fullName>
    </submittedName>
</protein>
<name>A0AA88IYE3_FICCA</name>
<dbReference type="AlphaFoldDB" id="A0AA88IYE3"/>